<evidence type="ECO:0000313" key="2">
    <source>
        <dbReference type="Proteomes" id="UP000518752"/>
    </source>
</evidence>
<comment type="caution">
    <text evidence="1">The sequence shown here is derived from an EMBL/GenBank/DDBJ whole genome shotgun (WGS) entry which is preliminary data.</text>
</comment>
<proteinExistence type="predicted"/>
<gene>
    <name evidence="1" type="ORF">D9757_000498</name>
</gene>
<dbReference type="AlphaFoldDB" id="A0A8H5MH61"/>
<reference evidence="1 2" key="1">
    <citation type="journal article" date="2020" name="ISME J.">
        <title>Uncovering the hidden diversity of litter-decomposition mechanisms in mushroom-forming fungi.</title>
        <authorList>
            <person name="Floudas D."/>
            <person name="Bentzer J."/>
            <person name="Ahren D."/>
            <person name="Johansson T."/>
            <person name="Persson P."/>
            <person name="Tunlid A."/>
        </authorList>
    </citation>
    <scope>NUCLEOTIDE SEQUENCE [LARGE SCALE GENOMIC DNA]</scope>
    <source>
        <strain evidence="1 2">CBS 406.79</strain>
    </source>
</reference>
<accession>A0A8H5MH61</accession>
<dbReference type="EMBL" id="JAACJN010000002">
    <property type="protein sequence ID" value="KAF5393486.1"/>
    <property type="molecule type" value="Genomic_DNA"/>
</dbReference>
<sequence length="167" mass="18678">MSLTMTQEQLPVELCQLLQTLSLGGGPKRNHEGSTVAVTLTKDTSLPPQINVQEDVAMFDDPNYQSDTAESDCSNTSTRSEHYGCAYLRTIQAQLESYPTTGGEYLEAIFTHREIFFSYPEAHIDCARGFSDIAHMLEHRAWRADREADTEAVAAFRHEAWTIAATM</sequence>
<evidence type="ECO:0000313" key="1">
    <source>
        <dbReference type="EMBL" id="KAF5393486.1"/>
    </source>
</evidence>
<dbReference type="OrthoDB" id="2651020at2759"/>
<keyword evidence="2" id="KW-1185">Reference proteome</keyword>
<dbReference type="Proteomes" id="UP000518752">
    <property type="component" value="Unassembled WGS sequence"/>
</dbReference>
<organism evidence="1 2">
    <name type="scientific">Collybiopsis confluens</name>
    <dbReference type="NCBI Taxonomy" id="2823264"/>
    <lineage>
        <taxon>Eukaryota</taxon>
        <taxon>Fungi</taxon>
        <taxon>Dikarya</taxon>
        <taxon>Basidiomycota</taxon>
        <taxon>Agaricomycotina</taxon>
        <taxon>Agaricomycetes</taxon>
        <taxon>Agaricomycetidae</taxon>
        <taxon>Agaricales</taxon>
        <taxon>Marasmiineae</taxon>
        <taxon>Omphalotaceae</taxon>
        <taxon>Collybiopsis</taxon>
    </lineage>
</organism>
<protein>
    <submittedName>
        <fullName evidence="1">Uncharacterized protein</fullName>
    </submittedName>
</protein>
<name>A0A8H5MH61_9AGAR</name>